<dbReference type="EMBL" id="MJEL01000014">
    <property type="protein sequence ID" value="OEH97260.1"/>
    <property type="molecule type" value="Genomic_DNA"/>
</dbReference>
<dbReference type="AlphaFoldDB" id="A0A3F3ICN2"/>
<reference evidence="1" key="1">
    <citation type="submission" date="2016-09" db="EMBL/GenBank/DDBJ databases">
        <title>Whole Genome Sequencing of Salmonella enterica subsp. enterica serovar Nottingham.</title>
        <authorList>
            <person name="Zheng J."/>
            <person name="Wang H."/>
        </authorList>
    </citation>
    <scope>NUCLEOTIDE SEQUENCE [LARGE SCALE GENOMIC DNA]</scope>
    <source>
        <strain evidence="1">CFSAN055411</strain>
    </source>
</reference>
<name>A0A3F3ICN2_SALER</name>
<proteinExistence type="predicted"/>
<comment type="caution">
    <text evidence="1">The sequence shown here is derived from an EMBL/GenBank/DDBJ whole genome shotgun (WGS) entry which is preliminary data.</text>
</comment>
<accession>A0A3F3ICN2</accession>
<dbReference type="RefSeq" id="WP_069721413.1">
    <property type="nucleotide sequence ID" value="NZ_MJEL01000014.1"/>
</dbReference>
<gene>
    <name evidence="1" type="ORF">BH006_20780</name>
</gene>
<organism evidence="1">
    <name type="scientific">Salmonella enterica</name>
    <name type="common">Salmonella choleraesuis</name>
    <dbReference type="NCBI Taxonomy" id="28901"/>
    <lineage>
        <taxon>Bacteria</taxon>
        <taxon>Pseudomonadati</taxon>
        <taxon>Pseudomonadota</taxon>
        <taxon>Gammaproteobacteria</taxon>
        <taxon>Enterobacterales</taxon>
        <taxon>Enterobacteriaceae</taxon>
        <taxon>Salmonella</taxon>
    </lineage>
</organism>
<dbReference type="Proteomes" id="UP000852880">
    <property type="component" value="Unassembled WGS sequence"/>
</dbReference>
<sequence length="99" mass="10869">MTTEKKTAKAAGAATPKKENIPTLIYIGPTIPQISLLKHRIYRNGLSVECEKLISVIPGAKQLFVTTADFADAKKRLSDKTSVEAVMYSRVFAAMKEIN</sequence>
<protein>
    <submittedName>
        <fullName evidence="1">Uncharacterized protein</fullName>
    </submittedName>
</protein>
<evidence type="ECO:0000313" key="1">
    <source>
        <dbReference type="EMBL" id="OEH97260.1"/>
    </source>
</evidence>